<evidence type="ECO:0000259" key="1">
    <source>
        <dbReference type="PROSITE" id="PS51704"/>
    </source>
</evidence>
<feature type="domain" description="GP-PDE" evidence="1">
    <location>
        <begin position="45"/>
        <end position="279"/>
    </location>
</feature>
<dbReference type="PANTHER" id="PTHR46211:SF14">
    <property type="entry name" value="GLYCEROPHOSPHODIESTER PHOSPHODIESTERASE"/>
    <property type="match status" value="1"/>
</dbReference>
<dbReference type="Proteomes" id="UP001596186">
    <property type="component" value="Unassembled WGS sequence"/>
</dbReference>
<reference evidence="3" key="1">
    <citation type="journal article" date="2019" name="Int. J. Syst. Evol. Microbiol.">
        <title>The Global Catalogue of Microorganisms (GCM) 10K type strain sequencing project: providing services to taxonomists for standard genome sequencing and annotation.</title>
        <authorList>
            <consortium name="The Broad Institute Genomics Platform"/>
            <consortium name="The Broad Institute Genome Sequencing Center for Infectious Disease"/>
            <person name="Wu L."/>
            <person name="Ma J."/>
        </authorList>
    </citation>
    <scope>NUCLEOTIDE SEQUENCE [LARGE SCALE GENOMIC DNA]</scope>
    <source>
        <strain evidence="3">CCM 8895</strain>
    </source>
</reference>
<dbReference type="Pfam" id="PF03009">
    <property type="entry name" value="GDPD"/>
    <property type="match status" value="1"/>
</dbReference>
<protein>
    <submittedName>
        <fullName evidence="2">Glycerophosphodiester phosphodiesterase</fullName>
    </submittedName>
</protein>
<dbReference type="EMBL" id="JBHSSN010000014">
    <property type="protein sequence ID" value="MFC6323667.1"/>
    <property type="molecule type" value="Genomic_DNA"/>
</dbReference>
<dbReference type="InterPro" id="IPR017946">
    <property type="entry name" value="PLC-like_Pdiesterase_TIM-brl"/>
</dbReference>
<proteinExistence type="predicted"/>
<dbReference type="PANTHER" id="PTHR46211">
    <property type="entry name" value="GLYCEROPHOSPHORYL DIESTER PHOSPHODIESTERASE"/>
    <property type="match status" value="1"/>
</dbReference>
<dbReference type="RefSeq" id="WP_125592681.1">
    <property type="nucleotide sequence ID" value="NZ_JBHSSN010000014.1"/>
</dbReference>
<dbReference type="CDD" id="cd08556">
    <property type="entry name" value="GDPD"/>
    <property type="match status" value="1"/>
</dbReference>
<dbReference type="PROSITE" id="PS51704">
    <property type="entry name" value="GP_PDE"/>
    <property type="match status" value="1"/>
</dbReference>
<evidence type="ECO:0000313" key="2">
    <source>
        <dbReference type="EMBL" id="MFC6323667.1"/>
    </source>
</evidence>
<sequence>MKLIKYLIISLLGLAILFFNTTTIFAKTTLNSVEYDVSHASAKTPLVFSHRGSPYNNPDHSFSGYDQAIKDGTQFIEPDVWLSKDNILYVSHDNNLKNSTGKNINISDSTESQLSKVKLRNGESLHKLSDLFNKYKKTVHYIIEAKKNTGSNTETEKAIAEDLDDYKMNDNVIMQGFSITGIKEFHSQSAQRNIPTLWLMNADTQHQYLEKINDAPKYIDFVSVRLDQLTPEIIKAAHKNGFKINTWTMNNYKDNFSALNIYKVDSVFTNNTKETMNLIKKWK</sequence>
<dbReference type="SUPFAM" id="SSF51695">
    <property type="entry name" value="PLC-like phosphodiesterases"/>
    <property type="match status" value="1"/>
</dbReference>
<name>A0ABW1UY46_9LACO</name>
<accession>A0ABW1UY46</accession>
<evidence type="ECO:0000313" key="3">
    <source>
        <dbReference type="Proteomes" id="UP001596186"/>
    </source>
</evidence>
<dbReference type="PROSITE" id="PS50007">
    <property type="entry name" value="PIPLC_X_DOMAIN"/>
    <property type="match status" value="1"/>
</dbReference>
<dbReference type="InterPro" id="IPR030395">
    <property type="entry name" value="GP_PDE_dom"/>
</dbReference>
<keyword evidence="3" id="KW-1185">Reference proteome</keyword>
<dbReference type="Gene3D" id="3.20.20.190">
    <property type="entry name" value="Phosphatidylinositol (PI) phosphodiesterase"/>
    <property type="match status" value="1"/>
</dbReference>
<gene>
    <name evidence="2" type="ORF">ACFP1F_07955</name>
</gene>
<comment type="caution">
    <text evidence="2">The sequence shown here is derived from an EMBL/GenBank/DDBJ whole genome shotgun (WGS) entry which is preliminary data.</text>
</comment>
<organism evidence="2 3">
    <name type="scientific">Companilactobacillus baiquanensis</name>
    <dbReference type="NCBI Taxonomy" id="2486005"/>
    <lineage>
        <taxon>Bacteria</taxon>
        <taxon>Bacillati</taxon>
        <taxon>Bacillota</taxon>
        <taxon>Bacilli</taxon>
        <taxon>Lactobacillales</taxon>
        <taxon>Lactobacillaceae</taxon>
        <taxon>Companilactobacillus</taxon>
    </lineage>
</organism>